<accession>A0A2T5J881</accession>
<comment type="caution">
    <text evidence="2">The sequence shown here is derived from an EMBL/GenBank/DDBJ whole genome shotgun (WGS) entry which is preliminary data.</text>
</comment>
<dbReference type="InterPro" id="IPR044023">
    <property type="entry name" value="Ig_7"/>
</dbReference>
<dbReference type="InterPro" id="IPR013783">
    <property type="entry name" value="Ig-like_fold"/>
</dbReference>
<evidence type="ECO:0000313" key="2">
    <source>
        <dbReference type="EMBL" id="PTQ95594.1"/>
    </source>
</evidence>
<protein>
    <submittedName>
        <fullName evidence="2">Gliding motility-associated-like protein</fullName>
    </submittedName>
</protein>
<evidence type="ECO:0000313" key="3">
    <source>
        <dbReference type="Proteomes" id="UP000244168"/>
    </source>
</evidence>
<feature type="domain" description="Ig-like" evidence="1">
    <location>
        <begin position="964"/>
        <end position="1039"/>
    </location>
</feature>
<dbReference type="Pfam" id="PF19081">
    <property type="entry name" value="Ig_7"/>
    <property type="match status" value="1"/>
</dbReference>
<organism evidence="2 3">
    <name type="scientific">Mucilaginibacter yixingensis</name>
    <dbReference type="NCBI Taxonomy" id="1295612"/>
    <lineage>
        <taxon>Bacteria</taxon>
        <taxon>Pseudomonadati</taxon>
        <taxon>Bacteroidota</taxon>
        <taxon>Sphingobacteriia</taxon>
        <taxon>Sphingobacteriales</taxon>
        <taxon>Sphingobacteriaceae</taxon>
        <taxon>Mucilaginibacter</taxon>
    </lineage>
</organism>
<sequence>MRQALLDAAANGSAEKDYIVFNLPDVSEAGRTITISTNLPYVSSNIVIDATTQPGTAFGRSNAKVILQPDSPTKIIYGLMLVNTKGVELYGFYIRDFNAKIEEYKYTAGIFMENSEDVQIGAFGKNNVFSHNYSSIANTASPLKSGGGLTLSVNNLKVYANIFGFEPDGKTARNYDNFQSFDNIYLNCWQGNIEIGGNDISQRNFFGYGATIINYGTQPNNIATITIKNNYFNYDIDGLPKPRTGGPNKGSASSIKVALDYGQDDSFFYPYTVNVTNNKMVYPSDIYIGLISGDLNFKGNIIANELGSAENYGTHVQLKSKANILIGGENIGEGNSIYNQPLWLYSTKSVELHRNSLFCVGDTFGPWLYTAPNIGQPVLPEISIIQITPTTISGKATPLSKIEVFDDGGCMRCEPYTYITTTTADANGNWSCNGSISNGAIASATINGFTSYFTKAAWYEGGKKIHYSCTEGGSVKSTVIHNGTYEWRDPAGNIIGTTPEITGLTPGNYTLKVLNGISCSSQIYTFRIIDSKPILNESDKHIVQPSCNIKGSITGLSLVNTDATNDAYYQGQFNIYTYKWVDATGSVKSNTIDLTNADAGTYQLQITYNQGCTTTFGPFVLTNSTGPSLNQTTAIITPTPCGQSTGSITGIIPTGTGNLRYSWKNGQGNEVATTKDLTGQPAGVYTLTLTDDTQCGPVSTTAIPIPETNGITLNDNGIATSPDCAGGKSSITGITVTGATNYQWINTTQSRTYSSATPDITDLPPGTYHLMAFNGNGCSKISKDYIITAAGNTENYGGLTKVLTPATCGQNNGIIEAIFMPNNQPMVTPKSVRWVQKSTGIEVGHSMKLEGIDAGTYSLYATGQNGCERFLIDYSITRTPGISVSGGSVTDDNCNSGSGSISGVSVSGGIASSVQWTDASGKTVGTQLDLTGVYAGTYLLKVTGSGCSVPLPFTVGNADGFIAAPAANNLQLCSAGDALLTAGYPATGSGYRLYSDAVSTTLLDQQTSGKFKIRVSADRSYYVSRYKGNCESARTEIKVSLGIGALTIANAFTPNGDGVNDTWAIKGAEAYPNGTVQVFTRGGDKIFESKGYAHPFDGSYNGQPLPSGTYYYIINFNTSCGLLSGSLTIIR</sequence>
<reference evidence="2 3" key="1">
    <citation type="submission" date="2018-04" db="EMBL/GenBank/DDBJ databases">
        <title>Genomic Encyclopedia of Archaeal and Bacterial Type Strains, Phase II (KMG-II): from individual species to whole genera.</title>
        <authorList>
            <person name="Goeker M."/>
        </authorList>
    </citation>
    <scope>NUCLEOTIDE SEQUENCE [LARGE SCALE GENOMIC DNA]</scope>
    <source>
        <strain evidence="2 3">DSM 26809</strain>
    </source>
</reference>
<dbReference type="InterPro" id="IPR026341">
    <property type="entry name" value="T9SS_type_B"/>
</dbReference>
<dbReference type="Gene3D" id="2.60.40.10">
    <property type="entry name" value="Immunoglobulins"/>
    <property type="match status" value="1"/>
</dbReference>
<dbReference type="EMBL" id="QAOQ01000005">
    <property type="protein sequence ID" value="PTQ95594.1"/>
    <property type="molecule type" value="Genomic_DNA"/>
</dbReference>
<dbReference type="AlphaFoldDB" id="A0A2T5J881"/>
<dbReference type="Proteomes" id="UP000244168">
    <property type="component" value="Unassembled WGS sequence"/>
</dbReference>
<dbReference type="NCBIfam" id="TIGR04131">
    <property type="entry name" value="Bac_Flav_CTERM"/>
    <property type="match status" value="1"/>
</dbReference>
<dbReference type="Pfam" id="PF13585">
    <property type="entry name" value="CHU_C"/>
    <property type="match status" value="1"/>
</dbReference>
<name>A0A2T5J881_9SPHI</name>
<evidence type="ECO:0000259" key="1">
    <source>
        <dbReference type="Pfam" id="PF19081"/>
    </source>
</evidence>
<proteinExistence type="predicted"/>
<keyword evidence="3" id="KW-1185">Reference proteome</keyword>
<gene>
    <name evidence="2" type="ORF">C8P68_10599</name>
</gene>